<evidence type="ECO:0000313" key="1">
    <source>
        <dbReference type="EMBL" id="CAD8144603.1"/>
    </source>
</evidence>
<gene>
    <name evidence="1" type="ORF">PPENT_87.1.T0130307</name>
</gene>
<evidence type="ECO:0000313" key="2">
    <source>
        <dbReference type="Proteomes" id="UP000689195"/>
    </source>
</evidence>
<proteinExistence type="predicted"/>
<reference evidence="1" key="1">
    <citation type="submission" date="2021-01" db="EMBL/GenBank/DDBJ databases">
        <authorList>
            <consortium name="Genoscope - CEA"/>
            <person name="William W."/>
        </authorList>
    </citation>
    <scope>NUCLEOTIDE SEQUENCE</scope>
</reference>
<dbReference type="EMBL" id="CAJJDO010000013">
    <property type="protein sequence ID" value="CAD8144603.1"/>
    <property type="molecule type" value="Genomic_DNA"/>
</dbReference>
<organism evidence="1 2">
    <name type="scientific">Paramecium pentaurelia</name>
    <dbReference type="NCBI Taxonomy" id="43138"/>
    <lineage>
        <taxon>Eukaryota</taxon>
        <taxon>Sar</taxon>
        <taxon>Alveolata</taxon>
        <taxon>Ciliophora</taxon>
        <taxon>Intramacronucleata</taxon>
        <taxon>Oligohymenophorea</taxon>
        <taxon>Peniculida</taxon>
        <taxon>Parameciidae</taxon>
        <taxon>Paramecium</taxon>
    </lineage>
</organism>
<name>A0A8S1SX12_9CILI</name>
<protein>
    <submittedName>
        <fullName evidence="1">Uncharacterized protein</fullName>
    </submittedName>
</protein>
<keyword evidence="2" id="KW-1185">Reference proteome</keyword>
<dbReference type="OrthoDB" id="301727at2759"/>
<sequence length="178" mass="20471">MGGICQMQITISEQENNISKQARIYIKGPPKVQKPCPINNLQIQSDVVPIEKENFISIPKIISQQEEFAITEQEKAIKDVKFQLTEEIIFLQERDQQEQQNNSNVEKNSLKNQKKSSCYNICKGKSILKNKIYDGSNPQSPKTQLKESLTFGSQRSLKKVTFNKKQKVIYSSFRNIKS</sequence>
<dbReference type="Proteomes" id="UP000689195">
    <property type="component" value="Unassembled WGS sequence"/>
</dbReference>
<accession>A0A8S1SX12</accession>
<comment type="caution">
    <text evidence="1">The sequence shown here is derived from an EMBL/GenBank/DDBJ whole genome shotgun (WGS) entry which is preliminary data.</text>
</comment>
<dbReference type="AlphaFoldDB" id="A0A8S1SX12"/>